<feature type="domain" description="Metallo-beta-lactamase" evidence="2">
    <location>
        <begin position="49"/>
        <end position="261"/>
    </location>
</feature>
<feature type="region of interest" description="Disordered" evidence="1">
    <location>
        <begin position="1"/>
        <end position="21"/>
    </location>
</feature>
<name>A0A495IK21_9MICO</name>
<evidence type="ECO:0000313" key="3">
    <source>
        <dbReference type="EMBL" id="RKR75641.1"/>
    </source>
</evidence>
<dbReference type="PANTHER" id="PTHR23131:SF4">
    <property type="entry name" value="METALLO-BETA-LACTAMASE SUPERFAMILY POTEIN"/>
    <property type="match status" value="1"/>
</dbReference>
<dbReference type="InterPro" id="IPR050662">
    <property type="entry name" value="Sec-metab_biosynth-thioest"/>
</dbReference>
<organism evidence="3 4">
    <name type="scientific">Frondihabitans australicus</name>
    <dbReference type="NCBI Taxonomy" id="386892"/>
    <lineage>
        <taxon>Bacteria</taxon>
        <taxon>Bacillati</taxon>
        <taxon>Actinomycetota</taxon>
        <taxon>Actinomycetes</taxon>
        <taxon>Micrococcales</taxon>
        <taxon>Microbacteriaceae</taxon>
        <taxon>Frondihabitans</taxon>
    </lineage>
</organism>
<proteinExistence type="predicted"/>
<dbReference type="PANTHER" id="PTHR23131">
    <property type="entry name" value="ENDORIBONUCLEASE LACTB2"/>
    <property type="match status" value="1"/>
</dbReference>
<dbReference type="GO" id="GO:0016787">
    <property type="term" value="F:hydrolase activity"/>
    <property type="evidence" value="ECO:0007669"/>
    <property type="project" value="UniProtKB-KW"/>
</dbReference>
<dbReference type="InterPro" id="IPR036866">
    <property type="entry name" value="RibonucZ/Hydroxyglut_hydro"/>
</dbReference>
<dbReference type="EMBL" id="RBKS01000001">
    <property type="protein sequence ID" value="RKR75641.1"/>
    <property type="molecule type" value="Genomic_DNA"/>
</dbReference>
<dbReference type="AlphaFoldDB" id="A0A495IK21"/>
<keyword evidence="4" id="KW-1185">Reference proteome</keyword>
<dbReference type="SMART" id="SM00849">
    <property type="entry name" value="Lactamase_B"/>
    <property type="match status" value="1"/>
</dbReference>
<keyword evidence="3" id="KW-0378">Hydrolase</keyword>
<gene>
    <name evidence="3" type="ORF">C8E83_2789</name>
</gene>
<dbReference type="OrthoDB" id="2971563at2"/>
<sequence length="339" mass="35719">MTADPGQEPRPTSTSQFAASEAFGVPPLEAVRDDVWALGLAMPGEHIPASLLYLLRDAEGGLHLVDPGTDGDENFAAVESALGTLGAGWGDVRTITVTHLHPDHLGMAERLRAATGAAVQLSGIEADALGRLDSLRLTPDQVAARAALWGVPTARNPELLEAAGRAPDYPTVTVDRRLTDGQDLEVAGFALRALVTPGHTPGHLCLVDESRGLLLSGDHLLPTMFSGLGLGGPTDSNALADFVGSCTRVAALGDLEVLPGHGYRFRGLPERAAAAAEHHLRRTREVSGVLRSDPASSIWTVASQLTWTAGWENLTGFYLWSALSQVEMHRDYLAAGGAL</sequence>
<reference evidence="3 4" key="1">
    <citation type="submission" date="2018-10" db="EMBL/GenBank/DDBJ databases">
        <title>Sequencing the genomes of 1000 actinobacteria strains.</title>
        <authorList>
            <person name="Klenk H.-P."/>
        </authorList>
    </citation>
    <scope>NUCLEOTIDE SEQUENCE [LARGE SCALE GENOMIC DNA]</scope>
    <source>
        <strain evidence="3 4">DSM 17894</strain>
    </source>
</reference>
<protein>
    <submittedName>
        <fullName evidence="3">Glyoxylase-like metal-dependent hydrolase (Beta-lactamase superfamily II)</fullName>
    </submittedName>
</protein>
<evidence type="ECO:0000259" key="2">
    <source>
        <dbReference type="SMART" id="SM00849"/>
    </source>
</evidence>
<dbReference type="SUPFAM" id="SSF56281">
    <property type="entry name" value="Metallo-hydrolase/oxidoreductase"/>
    <property type="match status" value="1"/>
</dbReference>
<dbReference type="InterPro" id="IPR001279">
    <property type="entry name" value="Metallo-B-lactamas"/>
</dbReference>
<evidence type="ECO:0000256" key="1">
    <source>
        <dbReference type="SAM" id="MobiDB-lite"/>
    </source>
</evidence>
<evidence type="ECO:0000313" key="4">
    <source>
        <dbReference type="Proteomes" id="UP000280008"/>
    </source>
</evidence>
<dbReference type="Gene3D" id="3.60.15.10">
    <property type="entry name" value="Ribonuclease Z/Hydroxyacylglutathione hydrolase-like"/>
    <property type="match status" value="1"/>
</dbReference>
<dbReference type="Proteomes" id="UP000280008">
    <property type="component" value="Unassembled WGS sequence"/>
</dbReference>
<dbReference type="RefSeq" id="WP_121370412.1">
    <property type="nucleotide sequence ID" value="NZ_RBKS01000001.1"/>
</dbReference>
<dbReference type="Pfam" id="PF00753">
    <property type="entry name" value="Lactamase_B"/>
    <property type="match status" value="1"/>
</dbReference>
<comment type="caution">
    <text evidence="3">The sequence shown here is derived from an EMBL/GenBank/DDBJ whole genome shotgun (WGS) entry which is preliminary data.</text>
</comment>
<accession>A0A495IK21</accession>